<feature type="compositionally biased region" description="Low complexity" evidence="1">
    <location>
        <begin position="89"/>
        <end position="104"/>
    </location>
</feature>
<gene>
    <name evidence="2" type="ORF">EZS28_031599</name>
    <name evidence="3" type="ORF">EZS28_031602</name>
</gene>
<dbReference type="EMBL" id="SNRW01013219">
    <property type="protein sequence ID" value="KAA6372871.1"/>
    <property type="molecule type" value="Genomic_DNA"/>
</dbReference>
<evidence type="ECO:0000313" key="4">
    <source>
        <dbReference type="Proteomes" id="UP000324800"/>
    </source>
</evidence>
<feature type="compositionally biased region" description="Basic and acidic residues" evidence="1">
    <location>
        <begin position="107"/>
        <end position="123"/>
    </location>
</feature>
<feature type="region of interest" description="Disordered" evidence="1">
    <location>
        <begin position="51"/>
        <end position="123"/>
    </location>
</feature>
<proteinExistence type="predicted"/>
<protein>
    <submittedName>
        <fullName evidence="3">Uncharacterized protein</fullName>
    </submittedName>
</protein>
<dbReference type="InterPro" id="IPR017862">
    <property type="entry name" value="SKI-int_prot_SKIP"/>
</dbReference>
<reference evidence="3 4" key="1">
    <citation type="submission" date="2019-03" db="EMBL/GenBank/DDBJ databases">
        <title>Single cell metagenomics reveals metabolic interactions within the superorganism composed of flagellate Streblomastix strix and complex community of Bacteroidetes bacteria on its surface.</title>
        <authorList>
            <person name="Treitli S.C."/>
            <person name="Kolisko M."/>
            <person name="Husnik F."/>
            <person name="Keeling P."/>
            <person name="Hampl V."/>
        </authorList>
    </citation>
    <scope>NUCLEOTIDE SEQUENCE [LARGE SCALE GENOMIC DNA]</scope>
    <source>
        <strain evidence="3">ST1C</strain>
    </source>
</reference>
<dbReference type="OrthoDB" id="666364at2759"/>
<dbReference type="PANTHER" id="PTHR12096">
    <property type="entry name" value="NUCLEAR PROTEIN SKIP-RELATED"/>
    <property type="match status" value="1"/>
</dbReference>
<dbReference type="GO" id="GO:0000398">
    <property type="term" value="P:mRNA splicing, via spliceosome"/>
    <property type="evidence" value="ECO:0007669"/>
    <property type="project" value="InterPro"/>
</dbReference>
<sequence>MYRQEQRSGGGRKRDEIERIVLGQNGNAISGQASVSNQSSEVVFDQRLFNRSQGMGSGFGDEEDYNISDKPLLQPRQAQMGQLYRKAMSNTSFTQSTTESSFVSSEDDGRGQKRARIEQEDQQ</sequence>
<comment type="caution">
    <text evidence="3">The sequence shown here is derived from an EMBL/GenBank/DDBJ whole genome shotgun (WGS) entry which is preliminary data.</text>
</comment>
<evidence type="ECO:0000313" key="2">
    <source>
        <dbReference type="EMBL" id="KAA6372871.1"/>
    </source>
</evidence>
<evidence type="ECO:0000313" key="3">
    <source>
        <dbReference type="EMBL" id="KAA6372874.1"/>
    </source>
</evidence>
<accession>A0A5J4URR2</accession>
<organism evidence="3 4">
    <name type="scientific">Streblomastix strix</name>
    <dbReference type="NCBI Taxonomy" id="222440"/>
    <lineage>
        <taxon>Eukaryota</taxon>
        <taxon>Metamonada</taxon>
        <taxon>Preaxostyla</taxon>
        <taxon>Oxymonadida</taxon>
        <taxon>Streblomastigidae</taxon>
        <taxon>Streblomastix</taxon>
    </lineage>
</organism>
<dbReference type="Proteomes" id="UP000324800">
    <property type="component" value="Unassembled WGS sequence"/>
</dbReference>
<dbReference type="AlphaFoldDB" id="A0A5J4URR2"/>
<name>A0A5J4URR2_9EUKA</name>
<dbReference type="EMBL" id="SNRW01013219">
    <property type="protein sequence ID" value="KAA6372874.1"/>
    <property type="molecule type" value="Genomic_DNA"/>
</dbReference>
<evidence type="ECO:0000256" key="1">
    <source>
        <dbReference type="SAM" id="MobiDB-lite"/>
    </source>
</evidence>
<dbReference type="GO" id="GO:0005681">
    <property type="term" value="C:spliceosomal complex"/>
    <property type="evidence" value="ECO:0007669"/>
    <property type="project" value="InterPro"/>
</dbReference>